<dbReference type="PROSITE" id="PS50025">
    <property type="entry name" value="LAM_G_DOMAIN"/>
    <property type="match status" value="1"/>
</dbReference>
<dbReference type="InterPro" id="IPR001791">
    <property type="entry name" value="Laminin_G"/>
</dbReference>
<feature type="domain" description="Laminin G" evidence="3">
    <location>
        <begin position="1"/>
        <end position="166"/>
    </location>
</feature>
<evidence type="ECO:0000256" key="1">
    <source>
        <dbReference type="ARBA" id="ARBA00022737"/>
    </source>
</evidence>
<reference evidence="5" key="1">
    <citation type="submission" date="2005-09" db="EMBL/GenBank/DDBJ databases">
        <authorList>
            <person name="Mural R.J."/>
            <person name="Li P.W."/>
            <person name="Adams M.D."/>
            <person name="Amanatides P.G."/>
            <person name="Baden-Tillson H."/>
            <person name="Barnstead M."/>
            <person name="Chin S.H."/>
            <person name="Dew I."/>
            <person name="Evans C.A."/>
            <person name="Ferriera S."/>
            <person name="Flanigan M."/>
            <person name="Fosler C."/>
            <person name="Glodek A."/>
            <person name="Gu Z."/>
            <person name="Holt R.A."/>
            <person name="Jennings D."/>
            <person name="Kraft C.L."/>
            <person name="Lu F."/>
            <person name="Nguyen T."/>
            <person name="Nusskern D.R."/>
            <person name="Pfannkoch C.M."/>
            <person name="Sitter C."/>
            <person name="Sutton G.G."/>
            <person name="Venter J.C."/>
            <person name="Wang Z."/>
            <person name="Woodage T."/>
            <person name="Zheng X.H."/>
            <person name="Zhong F."/>
        </authorList>
    </citation>
    <scope>NUCLEOTIDE SEQUENCE [LARGE SCALE GENOMIC DNA]</scope>
    <source>
        <strain>BN</strain>
        <strain evidence="5">Sprague-Dawley</strain>
    </source>
</reference>
<organism evidence="4 5">
    <name type="scientific">Rattus norvegicus</name>
    <name type="common">Rat</name>
    <dbReference type="NCBI Taxonomy" id="10116"/>
    <lineage>
        <taxon>Eukaryota</taxon>
        <taxon>Metazoa</taxon>
        <taxon>Chordata</taxon>
        <taxon>Craniata</taxon>
        <taxon>Vertebrata</taxon>
        <taxon>Euteleostomi</taxon>
        <taxon>Mammalia</taxon>
        <taxon>Eutheria</taxon>
        <taxon>Euarchontoglires</taxon>
        <taxon>Glires</taxon>
        <taxon>Rodentia</taxon>
        <taxon>Myomorpha</taxon>
        <taxon>Muroidea</taxon>
        <taxon>Muridae</taxon>
        <taxon>Murinae</taxon>
        <taxon>Rattus</taxon>
    </lineage>
</organism>
<evidence type="ECO:0000259" key="3">
    <source>
        <dbReference type="PROSITE" id="PS50025"/>
    </source>
</evidence>
<evidence type="ECO:0000256" key="2">
    <source>
        <dbReference type="PROSITE-ProRule" id="PRU00122"/>
    </source>
</evidence>
<dbReference type="AlphaFoldDB" id="A6K6S5"/>
<evidence type="ECO:0000313" key="5">
    <source>
        <dbReference type="Proteomes" id="UP000234681"/>
    </source>
</evidence>
<dbReference type="Gene3D" id="2.60.120.200">
    <property type="match status" value="1"/>
</dbReference>
<dbReference type="InterPro" id="IPR013320">
    <property type="entry name" value="ConA-like_dom_sf"/>
</dbReference>
<keyword evidence="1" id="KW-0677">Repeat</keyword>
<dbReference type="EMBL" id="CH474024">
    <property type="protein sequence ID" value="EDL83019.1"/>
    <property type="molecule type" value="Genomic_DNA"/>
</dbReference>
<sequence>MSTLKDVISLKFKSMQGDGVLFHGEGQRGDHVTLELQKGRLALYLNLDDSKARLSSTVPLVIMGSLLDDQHWHSVLLERVGKQANFTVDMNTQHFQTKGETDALDIDYELTFISSTIKLSFGGIPVPSKPGTFVKKNFHGCMENLYYNGVNIIDLAKRRKHQIYSV</sequence>
<dbReference type="GO" id="GO:0030054">
    <property type="term" value="C:cell junction"/>
    <property type="evidence" value="ECO:0007669"/>
    <property type="project" value="UniProtKB-ARBA"/>
</dbReference>
<dbReference type="PANTHER" id="PTHR15036">
    <property type="entry name" value="PIKACHURIN-LIKE PROTEIN"/>
    <property type="match status" value="1"/>
</dbReference>
<dbReference type="PANTHER" id="PTHR15036:SF46">
    <property type="entry name" value="CONTACTIN-ASSOCIATED PROTEIN-LIKE 5"/>
    <property type="match status" value="1"/>
</dbReference>
<dbReference type="SMART" id="SM00282">
    <property type="entry name" value="LamG"/>
    <property type="match status" value="1"/>
</dbReference>
<proteinExistence type="predicted"/>
<dbReference type="CDD" id="cd00110">
    <property type="entry name" value="LamG"/>
    <property type="match status" value="1"/>
</dbReference>
<gene>
    <name evidence="4" type="primary">RGD1559812_predicted</name>
    <name evidence="4" type="ORF">rCG_24509</name>
</gene>
<dbReference type="Pfam" id="PF02210">
    <property type="entry name" value="Laminin_G_2"/>
    <property type="match status" value="1"/>
</dbReference>
<dbReference type="SUPFAM" id="SSF49899">
    <property type="entry name" value="Concanavalin A-like lectins/glucanases"/>
    <property type="match status" value="1"/>
</dbReference>
<protein>
    <submittedName>
        <fullName evidence="4">Similar to contactin associated protein-like 5 isoform 1 (Predicted)</fullName>
    </submittedName>
</protein>
<name>A6K6S5_RAT</name>
<comment type="caution">
    <text evidence="2">Lacks conserved residue(s) required for the propagation of feature annotation.</text>
</comment>
<evidence type="ECO:0000313" key="4">
    <source>
        <dbReference type="EMBL" id="EDL83019.1"/>
    </source>
</evidence>
<dbReference type="InterPro" id="IPR050372">
    <property type="entry name" value="Neurexin-related_CASP"/>
</dbReference>
<accession>A6K6S5</accession>
<feature type="non-terminal residue" evidence="4">
    <location>
        <position position="166"/>
    </location>
</feature>
<dbReference type="Proteomes" id="UP000234681">
    <property type="component" value="Chromosome 13"/>
</dbReference>